<feature type="domain" description="AB hydrolase-1" evidence="2">
    <location>
        <begin position="21"/>
        <end position="136"/>
    </location>
</feature>
<dbReference type="GeneID" id="78124203"/>
<keyword evidence="1" id="KW-0732">Signal</keyword>
<dbReference type="EMBL" id="FNPR01000002">
    <property type="protein sequence ID" value="SDY42436.1"/>
    <property type="molecule type" value="Genomic_DNA"/>
</dbReference>
<evidence type="ECO:0000256" key="1">
    <source>
        <dbReference type="SAM" id="SignalP"/>
    </source>
</evidence>
<feature type="signal peptide" evidence="1">
    <location>
        <begin position="1"/>
        <end position="18"/>
    </location>
</feature>
<organism evidence="3 4">
    <name type="scientific">Lentibacter algarum</name>
    <dbReference type="NCBI Taxonomy" id="576131"/>
    <lineage>
        <taxon>Bacteria</taxon>
        <taxon>Pseudomonadati</taxon>
        <taxon>Pseudomonadota</taxon>
        <taxon>Alphaproteobacteria</taxon>
        <taxon>Rhodobacterales</taxon>
        <taxon>Roseobacteraceae</taxon>
        <taxon>Lentibacter</taxon>
    </lineage>
</organism>
<evidence type="ECO:0000313" key="3">
    <source>
        <dbReference type="EMBL" id="SDY42436.1"/>
    </source>
</evidence>
<evidence type="ECO:0000313" key="4">
    <source>
        <dbReference type="Proteomes" id="UP000199026"/>
    </source>
</evidence>
<proteinExistence type="predicted"/>
<dbReference type="GO" id="GO:0016787">
    <property type="term" value="F:hydrolase activity"/>
    <property type="evidence" value="ECO:0007669"/>
    <property type="project" value="UniProtKB-KW"/>
</dbReference>
<dbReference type="SUPFAM" id="SSF53474">
    <property type="entry name" value="alpha/beta-Hydrolases"/>
    <property type="match status" value="1"/>
</dbReference>
<dbReference type="PANTHER" id="PTHR37946:SF1">
    <property type="entry name" value="SLL1969 PROTEIN"/>
    <property type="match status" value="1"/>
</dbReference>
<evidence type="ECO:0000259" key="2">
    <source>
        <dbReference type="Pfam" id="PF12697"/>
    </source>
</evidence>
<dbReference type="OrthoDB" id="556502at2"/>
<keyword evidence="3" id="KW-0378">Hydrolase</keyword>
<dbReference type="Pfam" id="PF12697">
    <property type="entry name" value="Abhydrolase_6"/>
    <property type="match status" value="1"/>
</dbReference>
<dbReference type="AlphaFoldDB" id="A0A1H3JR85"/>
<dbReference type="Gene3D" id="3.40.50.1820">
    <property type="entry name" value="alpha/beta hydrolase"/>
    <property type="match status" value="1"/>
</dbReference>
<dbReference type="Proteomes" id="UP000199026">
    <property type="component" value="Unassembled WGS sequence"/>
</dbReference>
<reference evidence="3 4" key="1">
    <citation type="submission" date="2016-10" db="EMBL/GenBank/DDBJ databases">
        <authorList>
            <person name="de Groot N.N."/>
        </authorList>
    </citation>
    <scope>NUCLEOTIDE SEQUENCE [LARGE SCALE GENOMIC DNA]</scope>
    <source>
        <strain evidence="3 4">DSM 24677</strain>
    </source>
</reference>
<protein>
    <submittedName>
        <fullName evidence="3">Alpha/beta hydrolase family protein</fullName>
    </submittedName>
</protein>
<keyword evidence="4" id="KW-1185">Reference proteome</keyword>
<dbReference type="InterPro" id="IPR029058">
    <property type="entry name" value="AB_hydrolase_fold"/>
</dbReference>
<name>A0A1H3JR85_9RHOB</name>
<dbReference type="InterPro" id="IPR000073">
    <property type="entry name" value="AB_hydrolase_1"/>
</dbReference>
<sequence>MRYLLALVICCLPALSRAECVVLLHGLARSDISLYLLEEVLEEQGYKVVRPNYPSTKETIAALTAEVLPETIQACGGDKVHFVTHSMGGILVRYFLAGDSMQNLGRVVMLAPPNQGSEIVDEFGDWDAFGWFNGPAGKQLGTGPDGIPAHLPDVDFELGVIAGSRSLSPVFSVILPGEDDGKVSVASTKVTGMTDHIVLPVTHTFLMNNPIVVAQVLEFLRNGKFDHDLTMLDMVLGEEPRDE</sequence>
<feature type="chain" id="PRO_5011535871" evidence="1">
    <location>
        <begin position="19"/>
        <end position="243"/>
    </location>
</feature>
<dbReference type="PANTHER" id="PTHR37946">
    <property type="entry name" value="SLL1969 PROTEIN"/>
    <property type="match status" value="1"/>
</dbReference>
<dbReference type="RefSeq" id="WP_089889407.1">
    <property type="nucleotide sequence ID" value="NZ_CALJFH010000008.1"/>
</dbReference>
<accession>A0A1H3JR85</accession>
<dbReference type="STRING" id="576131.SAMN05444486_102125"/>
<gene>
    <name evidence="3" type="ORF">SAMN05444486_102125</name>
</gene>